<name>A0AAF1BXL9_9CORY</name>
<keyword evidence="1" id="KW-0812">Transmembrane</keyword>
<feature type="transmembrane region" description="Helical" evidence="1">
    <location>
        <begin position="46"/>
        <end position="64"/>
    </location>
</feature>
<dbReference type="KEGG" id="cpyr:CYJ47_04340"/>
<organism evidence="2 3">
    <name type="scientific">Corynebacterium pyruviciproducens</name>
    <dbReference type="NCBI Taxonomy" id="598660"/>
    <lineage>
        <taxon>Bacteria</taxon>
        <taxon>Bacillati</taxon>
        <taxon>Actinomycetota</taxon>
        <taxon>Actinomycetes</taxon>
        <taxon>Mycobacteriales</taxon>
        <taxon>Corynebacteriaceae</taxon>
        <taxon>Corynebacterium</taxon>
    </lineage>
</organism>
<evidence type="ECO:0000256" key="1">
    <source>
        <dbReference type="SAM" id="Phobius"/>
    </source>
</evidence>
<dbReference type="Proteomes" id="UP000234560">
    <property type="component" value="Chromosome"/>
</dbReference>
<evidence type="ECO:0000313" key="3">
    <source>
        <dbReference type="Proteomes" id="UP000234560"/>
    </source>
</evidence>
<gene>
    <name evidence="2" type="ORF">CYJ47_04340</name>
</gene>
<keyword evidence="1" id="KW-0472">Membrane</keyword>
<feature type="transmembrane region" description="Helical" evidence="1">
    <location>
        <begin position="21"/>
        <end position="40"/>
    </location>
</feature>
<accession>A0AAF1BXL9</accession>
<reference evidence="2" key="2">
    <citation type="submission" date="2023-10" db="EMBL/GenBank/DDBJ databases">
        <authorList>
            <person name="Choi B."/>
        </authorList>
    </citation>
    <scope>NUCLEOTIDE SEQUENCE</scope>
    <source>
        <strain evidence="2">UMB0763</strain>
    </source>
</reference>
<keyword evidence="1" id="KW-1133">Transmembrane helix</keyword>
<dbReference type="AlphaFoldDB" id="A0AAF1BXL9"/>
<reference evidence="2" key="1">
    <citation type="submission" date="2017-12" db="EMBL/GenBank/DDBJ databases">
        <authorList>
            <person name="Thomas-White K."/>
            <person name="Wolfe A.J."/>
        </authorList>
    </citation>
    <scope>NUCLEOTIDE SEQUENCE</scope>
    <source>
        <strain evidence="2">UMB0763</strain>
    </source>
</reference>
<protein>
    <submittedName>
        <fullName evidence="2">Uncharacterized protein</fullName>
    </submittedName>
</protein>
<dbReference type="EMBL" id="CP136958">
    <property type="protein sequence ID" value="WOT03006.1"/>
    <property type="molecule type" value="Genomic_DNA"/>
</dbReference>
<dbReference type="RefSeq" id="WP_101678327.1">
    <property type="nucleotide sequence ID" value="NZ_CAMIHY010000049.1"/>
</dbReference>
<proteinExistence type="predicted"/>
<evidence type="ECO:0000313" key="2">
    <source>
        <dbReference type="EMBL" id="WOT03006.1"/>
    </source>
</evidence>
<sequence>MSMQRYPQNPIERRKQAVRRYSKTGVIGVGGGVVGGLVLSLVAEDFSFLIVGLVIAVVVGIYSWSKVKGIVNHKDNY</sequence>